<dbReference type="Pfam" id="PF00685">
    <property type="entry name" value="Sulfotransfer_1"/>
    <property type="match status" value="1"/>
</dbReference>
<dbReference type="AlphaFoldDB" id="A0A1W0W1J8"/>
<dbReference type="Proteomes" id="UP000000768">
    <property type="component" value="Chromosome 3"/>
</dbReference>
<dbReference type="InterPro" id="IPR027417">
    <property type="entry name" value="P-loop_NTPase"/>
</dbReference>
<evidence type="ECO:0000256" key="2">
    <source>
        <dbReference type="ARBA" id="ARBA00022679"/>
    </source>
</evidence>
<sequence>MSQQAEHGSSKNSSSDEAISLESHVADLISKLPSREGLSERMVLYKNYWLRPYFVESVLCLQNSFKPRHDDIILASNPKCGTRLRSHQPLPEVVPFIEIPRNTYFTYLENLPSPRLLATHLPLSLFPKSTTCGCRVVYICRDPKDAFVSRCVDLETAFNMFSKGFSGYGSFWDHCLEYWRESIAMPDRALKYEEMLSDPVKHVIKIAAFIGVPFSTKEEEDGVPDEMVRLCSFEKLSSLYVNKTGEFFRHGNMVIENSAYFRKAKVGDWQNHINEEMGRKLDCIVKEKLKGSGLTL</sequence>
<organism evidence="5 6">
    <name type="scientific">Sorghum bicolor</name>
    <name type="common">Sorghum</name>
    <name type="synonym">Sorghum vulgare</name>
    <dbReference type="NCBI Taxonomy" id="4558"/>
    <lineage>
        <taxon>Eukaryota</taxon>
        <taxon>Viridiplantae</taxon>
        <taxon>Streptophyta</taxon>
        <taxon>Embryophyta</taxon>
        <taxon>Tracheophyta</taxon>
        <taxon>Spermatophyta</taxon>
        <taxon>Magnoliopsida</taxon>
        <taxon>Liliopsida</taxon>
        <taxon>Poales</taxon>
        <taxon>Poaceae</taxon>
        <taxon>PACMAD clade</taxon>
        <taxon>Panicoideae</taxon>
        <taxon>Andropogonodae</taxon>
        <taxon>Andropogoneae</taxon>
        <taxon>Sorghinae</taxon>
        <taxon>Sorghum</taxon>
    </lineage>
</organism>
<evidence type="ECO:0000313" key="6">
    <source>
        <dbReference type="Proteomes" id="UP000000768"/>
    </source>
</evidence>
<reference evidence="5 6" key="1">
    <citation type="journal article" date="2009" name="Nature">
        <title>The Sorghum bicolor genome and the diversification of grasses.</title>
        <authorList>
            <person name="Paterson A.H."/>
            <person name="Bowers J.E."/>
            <person name="Bruggmann R."/>
            <person name="Dubchak I."/>
            <person name="Grimwood J."/>
            <person name="Gundlach H."/>
            <person name="Haberer G."/>
            <person name="Hellsten U."/>
            <person name="Mitros T."/>
            <person name="Poliakov A."/>
            <person name="Schmutz J."/>
            <person name="Spannagl M."/>
            <person name="Tang H."/>
            <person name="Wang X."/>
            <person name="Wicker T."/>
            <person name="Bharti A.K."/>
            <person name="Chapman J."/>
            <person name="Feltus F.A."/>
            <person name="Gowik U."/>
            <person name="Grigoriev I.V."/>
            <person name="Lyons E."/>
            <person name="Maher C.A."/>
            <person name="Martis M."/>
            <person name="Narechania A."/>
            <person name="Otillar R.P."/>
            <person name="Penning B.W."/>
            <person name="Salamov A.A."/>
            <person name="Wang Y."/>
            <person name="Zhang L."/>
            <person name="Carpita N.C."/>
            <person name="Freeling M."/>
            <person name="Gingle A.R."/>
            <person name="Hash C.T."/>
            <person name="Keller B."/>
            <person name="Klein P."/>
            <person name="Kresovich S."/>
            <person name="McCann M.C."/>
            <person name="Ming R."/>
            <person name="Peterson D.G."/>
            <person name="Mehboob-ur-Rahman"/>
            <person name="Ware D."/>
            <person name="Westhoff P."/>
            <person name="Mayer K.F."/>
            <person name="Messing J."/>
            <person name="Rokhsar D.S."/>
        </authorList>
    </citation>
    <scope>NUCLEOTIDE SEQUENCE [LARGE SCALE GENOMIC DNA]</scope>
    <source>
        <strain evidence="6">cv. BTx623</strain>
    </source>
</reference>
<gene>
    <name evidence="5" type="ORF">SORBI_3003G437001</name>
</gene>
<evidence type="ECO:0000256" key="3">
    <source>
        <dbReference type="RuleBase" id="RU361155"/>
    </source>
</evidence>
<dbReference type="GO" id="GO:0051923">
    <property type="term" value="P:sulfation"/>
    <property type="evidence" value="ECO:0000318"/>
    <property type="project" value="GO_Central"/>
</dbReference>
<accession>A0A1W0W1J8</accession>
<dbReference type="InParanoid" id="A0A1W0W1J8"/>
<dbReference type="GO" id="GO:0005737">
    <property type="term" value="C:cytoplasm"/>
    <property type="evidence" value="ECO:0000318"/>
    <property type="project" value="GO_Central"/>
</dbReference>
<protein>
    <recommendedName>
        <fullName evidence="3">Sulfotransferase</fullName>
        <ecNumber evidence="3">2.8.2.-</ecNumber>
    </recommendedName>
</protein>
<keyword evidence="6" id="KW-1185">Reference proteome</keyword>
<dbReference type="Gene3D" id="3.40.50.300">
    <property type="entry name" value="P-loop containing nucleotide triphosphate hydrolases"/>
    <property type="match status" value="1"/>
</dbReference>
<evidence type="ECO:0000256" key="1">
    <source>
        <dbReference type="ARBA" id="ARBA00005771"/>
    </source>
</evidence>
<feature type="domain" description="Sulfotransferase" evidence="4">
    <location>
        <begin position="87"/>
        <end position="293"/>
    </location>
</feature>
<evidence type="ECO:0000313" key="5">
    <source>
        <dbReference type="EMBL" id="OQU88232.1"/>
    </source>
</evidence>
<dbReference type="GO" id="GO:0008146">
    <property type="term" value="F:sulfotransferase activity"/>
    <property type="evidence" value="ECO:0000318"/>
    <property type="project" value="GO_Central"/>
</dbReference>
<dbReference type="OMA" id="WGCYFEY"/>
<dbReference type="InterPro" id="IPR000863">
    <property type="entry name" value="Sulfotransferase_dom"/>
</dbReference>
<dbReference type="PANTHER" id="PTHR11783">
    <property type="entry name" value="SULFOTRANSFERASE SULT"/>
    <property type="match status" value="1"/>
</dbReference>
<reference evidence="6" key="2">
    <citation type="journal article" date="2018" name="Plant J.">
        <title>The Sorghum bicolor reference genome: improved assembly, gene annotations, a transcriptome atlas, and signatures of genome organization.</title>
        <authorList>
            <person name="McCormick R.F."/>
            <person name="Truong S.K."/>
            <person name="Sreedasyam A."/>
            <person name="Jenkins J."/>
            <person name="Shu S."/>
            <person name="Sims D."/>
            <person name="Kennedy M."/>
            <person name="Amirebrahimi M."/>
            <person name="Weers B.D."/>
            <person name="McKinley B."/>
            <person name="Mattison A."/>
            <person name="Morishige D.T."/>
            <person name="Grimwood J."/>
            <person name="Schmutz J."/>
            <person name="Mullet J.E."/>
        </authorList>
    </citation>
    <scope>NUCLEOTIDE SEQUENCE [LARGE SCALE GENOMIC DNA]</scope>
    <source>
        <strain evidence="6">cv. BTx623</strain>
    </source>
</reference>
<dbReference type="SUPFAM" id="SSF52540">
    <property type="entry name" value="P-loop containing nucleoside triphosphate hydrolases"/>
    <property type="match status" value="1"/>
</dbReference>
<evidence type="ECO:0000259" key="4">
    <source>
        <dbReference type="Pfam" id="PF00685"/>
    </source>
</evidence>
<dbReference type="Gramene" id="OQU88232">
    <property type="protein sequence ID" value="OQU88232"/>
    <property type="gene ID" value="SORBI_3003G437001"/>
</dbReference>
<name>A0A1W0W1J8_SORBI</name>
<proteinExistence type="inferred from homology"/>
<comment type="similarity">
    <text evidence="1 3">Belongs to the sulfotransferase 1 family.</text>
</comment>
<dbReference type="EC" id="2.8.2.-" evidence="3"/>
<keyword evidence="2 3" id="KW-0808">Transferase</keyword>
<dbReference type="EMBL" id="CM000762">
    <property type="protein sequence ID" value="OQU88232.1"/>
    <property type="molecule type" value="Genomic_DNA"/>
</dbReference>